<protein>
    <submittedName>
        <fullName evidence="2">SAM-dependent methyltransferase</fullName>
    </submittedName>
</protein>
<evidence type="ECO:0000313" key="2">
    <source>
        <dbReference type="EMBL" id="MBB4137797.1"/>
    </source>
</evidence>
<sequence length="281" mass="30587">MKGDADVTGWSAIDYADVNANQVRSAIDAVDVALADRAARGIPFEGDPATADIGCGAGEVAADLAARGFSVYATDFSPSMVDQTRRRCRDHPDTVSVDRADASSLRLAPGGFDIVHCSWVMHWLPDVGPVLDMMADALRPGGYVVLQWNAGHPADEPEGQFGILREVADRPRWREPLRQAPFTMRRHPSADVVARLADAGLDIVSRIDDMVIPPPPDTPPMTLVDVRERVKRTGMGLQSDALGDDLDEFLDEAIAVMVEREATSLRDSRVIARRPDSEEHP</sequence>
<organism evidence="2 3">
    <name type="scientific">Gordonia humi</name>
    <dbReference type="NCBI Taxonomy" id="686429"/>
    <lineage>
        <taxon>Bacteria</taxon>
        <taxon>Bacillati</taxon>
        <taxon>Actinomycetota</taxon>
        <taxon>Actinomycetes</taxon>
        <taxon>Mycobacteriales</taxon>
        <taxon>Gordoniaceae</taxon>
        <taxon>Gordonia</taxon>
    </lineage>
</organism>
<accession>A0A840FEC5</accession>
<dbReference type="RefSeq" id="WP_183372616.1">
    <property type="nucleotide sequence ID" value="NZ_BAABHL010000001.1"/>
</dbReference>
<dbReference type="CDD" id="cd02440">
    <property type="entry name" value="AdoMet_MTases"/>
    <property type="match status" value="1"/>
</dbReference>
<dbReference type="GO" id="GO:0008757">
    <property type="term" value="F:S-adenosylmethionine-dependent methyltransferase activity"/>
    <property type="evidence" value="ECO:0007669"/>
    <property type="project" value="InterPro"/>
</dbReference>
<dbReference type="EMBL" id="JACIFP010000001">
    <property type="protein sequence ID" value="MBB4137797.1"/>
    <property type="molecule type" value="Genomic_DNA"/>
</dbReference>
<name>A0A840FEC5_9ACTN</name>
<gene>
    <name evidence="2" type="ORF">BKA16_004349</name>
</gene>
<keyword evidence="2" id="KW-0808">Transferase</keyword>
<dbReference type="Proteomes" id="UP000551501">
    <property type="component" value="Unassembled WGS sequence"/>
</dbReference>
<dbReference type="PANTHER" id="PTHR43861">
    <property type="entry name" value="TRANS-ACONITATE 2-METHYLTRANSFERASE-RELATED"/>
    <property type="match status" value="1"/>
</dbReference>
<keyword evidence="2" id="KW-0489">Methyltransferase</keyword>
<dbReference type="GO" id="GO:0032259">
    <property type="term" value="P:methylation"/>
    <property type="evidence" value="ECO:0007669"/>
    <property type="project" value="UniProtKB-KW"/>
</dbReference>
<dbReference type="AlphaFoldDB" id="A0A840FEC5"/>
<dbReference type="InterPro" id="IPR013216">
    <property type="entry name" value="Methyltransf_11"/>
</dbReference>
<proteinExistence type="predicted"/>
<evidence type="ECO:0000313" key="3">
    <source>
        <dbReference type="Proteomes" id="UP000551501"/>
    </source>
</evidence>
<dbReference type="InterPro" id="IPR029063">
    <property type="entry name" value="SAM-dependent_MTases_sf"/>
</dbReference>
<dbReference type="Pfam" id="PF08241">
    <property type="entry name" value="Methyltransf_11"/>
    <property type="match status" value="1"/>
</dbReference>
<keyword evidence="3" id="KW-1185">Reference proteome</keyword>
<comment type="caution">
    <text evidence="2">The sequence shown here is derived from an EMBL/GenBank/DDBJ whole genome shotgun (WGS) entry which is preliminary data.</text>
</comment>
<dbReference type="PANTHER" id="PTHR43861:SF1">
    <property type="entry name" value="TRANS-ACONITATE 2-METHYLTRANSFERASE"/>
    <property type="match status" value="1"/>
</dbReference>
<dbReference type="SUPFAM" id="SSF53335">
    <property type="entry name" value="S-adenosyl-L-methionine-dependent methyltransferases"/>
    <property type="match status" value="1"/>
</dbReference>
<evidence type="ECO:0000259" key="1">
    <source>
        <dbReference type="Pfam" id="PF08241"/>
    </source>
</evidence>
<reference evidence="2 3" key="1">
    <citation type="submission" date="2020-08" db="EMBL/GenBank/DDBJ databases">
        <title>Sequencing the genomes of 1000 actinobacteria strains.</title>
        <authorList>
            <person name="Klenk H.-P."/>
        </authorList>
    </citation>
    <scope>NUCLEOTIDE SEQUENCE [LARGE SCALE GENOMIC DNA]</scope>
    <source>
        <strain evidence="2 3">DSM 45298</strain>
    </source>
</reference>
<dbReference type="Gene3D" id="3.40.50.150">
    <property type="entry name" value="Vaccinia Virus protein VP39"/>
    <property type="match status" value="1"/>
</dbReference>
<feature type="domain" description="Methyltransferase type 11" evidence="1">
    <location>
        <begin position="52"/>
        <end position="146"/>
    </location>
</feature>